<evidence type="ECO:0000256" key="7">
    <source>
        <dbReference type="SAM" id="Phobius"/>
    </source>
</evidence>
<feature type="transmembrane region" description="Helical" evidence="7">
    <location>
        <begin position="435"/>
        <end position="458"/>
    </location>
</feature>
<feature type="transmembrane region" description="Helical" evidence="7">
    <location>
        <begin position="50"/>
        <end position="69"/>
    </location>
</feature>
<evidence type="ECO:0000313" key="9">
    <source>
        <dbReference type="EMBL" id="MDQ0319755.1"/>
    </source>
</evidence>
<feature type="transmembrane region" description="Helical" evidence="7">
    <location>
        <begin position="305"/>
        <end position="324"/>
    </location>
</feature>
<feature type="transmembrane region" description="Helical" evidence="7">
    <location>
        <begin position="348"/>
        <end position="367"/>
    </location>
</feature>
<dbReference type="PANTHER" id="PTHR42718:SF9">
    <property type="entry name" value="MAJOR FACILITATOR SUPERFAMILY MULTIDRUG TRANSPORTER MFSC"/>
    <property type="match status" value="1"/>
</dbReference>
<dbReference type="InterPro" id="IPR036259">
    <property type="entry name" value="MFS_trans_sf"/>
</dbReference>
<feature type="compositionally biased region" description="Pro residues" evidence="6">
    <location>
        <begin position="30"/>
        <end position="41"/>
    </location>
</feature>
<accession>A0ABU0BNB8</accession>
<name>A0ABU0BNB8_9HYPH</name>
<evidence type="ECO:0000313" key="10">
    <source>
        <dbReference type="Proteomes" id="UP001230207"/>
    </source>
</evidence>
<keyword evidence="4 7" id="KW-1133">Transmembrane helix</keyword>
<feature type="transmembrane region" description="Helical" evidence="7">
    <location>
        <begin position="119"/>
        <end position="138"/>
    </location>
</feature>
<evidence type="ECO:0000256" key="4">
    <source>
        <dbReference type="ARBA" id="ARBA00022989"/>
    </source>
</evidence>
<dbReference type="Gene3D" id="1.20.1250.20">
    <property type="entry name" value="MFS general substrate transporter like domains"/>
    <property type="match status" value="1"/>
</dbReference>
<dbReference type="RefSeq" id="WP_370878472.1">
    <property type="nucleotide sequence ID" value="NZ_JAUSVF010000001.1"/>
</dbReference>
<comment type="caution">
    <text evidence="9">The sequence shown here is derived from an EMBL/GenBank/DDBJ whole genome shotgun (WGS) entry which is preliminary data.</text>
</comment>
<dbReference type="PANTHER" id="PTHR42718">
    <property type="entry name" value="MAJOR FACILITATOR SUPERFAMILY MULTIDRUG TRANSPORTER MFSC"/>
    <property type="match status" value="1"/>
</dbReference>
<keyword evidence="2" id="KW-0813">Transport</keyword>
<feature type="transmembrane region" description="Helical" evidence="7">
    <location>
        <begin position="530"/>
        <end position="550"/>
    </location>
</feature>
<dbReference type="SUPFAM" id="SSF103473">
    <property type="entry name" value="MFS general substrate transporter"/>
    <property type="match status" value="1"/>
</dbReference>
<gene>
    <name evidence="9" type="ORF">QO002_001893</name>
</gene>
<comment type="subcellular location">
    <subcellularLocation>
        <location evidence="1">Membrane</location>
        <topology evidence="1">Multi-pass membrane protein</topology>
    </subcellularLocation>
</comment>
<evidence type="ECO:0000256" key="5">
    <source>
        <dbReference type="ARBA" id="ARBA00023136"/>
    </source>
</evidence>
<organism evidence="9 10">
    <name type="scientific">Pararhizobium capsulatum DSM 1112</name>
    <dbReference type="NCBI Taxonomy" id="1121113"/>
    <lineage>
        <taxon>Bacteria</taxon>
        <taxon>Pseudomonadati</taxon>
        <taxon>Pseudomonadota</taxon>
        <taxon>Alphaproteobacteria</taxon>
        <taxon>Hyphomicrobiales</taxon>
        <taxon>Rhizobiaceae</taxon>
        <taxon>Rhizobium/Agrobacterium group</taxon>
        <taxon>Pararhizobium</taxon>
    </lineage>
</organism>
<feature type="domain" description="Major facilitator superfamily (MFS) profile" evidence="8">
    <location>
        <begin position="53"/>
        <end position="552"/>
    </location>
</feature>
<protein>
    <submittedName>
        <fullName evidence="9">MFS family permease</fullName>
    </submittedName>
</protein>
<feature type="region of interest" description="Disordered" evidence="6">
    <location>
        <begin position="1"/>
        <end position="41"/>
    </location>
</feature>
<evidence type="ECO:0000256" key="6">
    <source>
        <dbReference type="SAM" id="MobiDB-lite"/>
    </source>
</evidence>
<keyword evidence="5 7" id="KW-0472">Membrane</keyword>
<feature type="transmembrane region" description="Helical" evidence="7">
    <location>
        <begin position="144"/>
        <end position="165"/>
    </location>
</feature>
<feature type="transmembrane region" description="Helical" evidence="7">
    <location>
        <begin position="208"/>
        <end position="231"/>
    </location>
</feature>
<evidence type="ECO:0000256" key="2">
    <source>
        <dbReference type="ARBA" id="ARBA00022448"/>
    </source>
</evidence>
<proteinExistence type="predicted"/>
<feature type="transmembrane region" description="Helical" evidence="7">
    <location>
        <begin position="243"/>
        <end position="267"/>
    </location>
</feature>
<feature type="transmembrane region" description="Helical" evidence="7">
    <location>
        <begin position="403"/>
        <end position="423"/>
    </location>
</feature>
<reference evidence="9 10" key="1">
    <citation type="submission" date="2023-07" db="EMBL/GenBank/DDBJ databases">
        <title>Genomic Encyclopedia of Type Strains, Phase IV (KMG-IV): sequencing the most valuable type-strain genomes for metagenomic binning, comparative biology and taxonomic classification.</title>
        <authorList>
            <person name="Goeker M."/>
        </authorList>
    </citation>
    <scope>NUCLEOTIDE SEQUENCE [LARGE SCALE GENOMIC DNA]</scope>
    <source>
        <strain evidence="9 10">DSM 1112</strain>
    </source>
</reference>
<evidence type="ECO:0000256" key="1">
    <source>
        <dbReference type="ARBA" id="ARBA00004141"/>
    </source>
</evidence>
<dbReference type="InterPro" id="IPR011701">
    <property type="entry name" value="MFS"/>
</dbReference>
<sequence>MNALPRPLEKEAQPLIEEADTPESFAPSGEPSPPAQSTPPVPVLHSPPRAALYIFTSVLMALTQGLGMNLMSANIYQLQGSLSATVNELAWLSAVYLAPYASMSIALFKIRTQYGLRPFAEFGIACFAVATIANLFVSDFHSALVVRFISGMAAAPLSTIGFLYMLEAFPPEKKLTLGLSLSLTNTLLAAPLARIISPSLIEFGGWHALYTFEMALALIALPFIYLLPITAPPRVKVIQKMDILSYFILATAFGCLAVFLTLGRLYWWFEAPWLGVLLACGIGLLTLFGVIELQRASPLIDLRWVFSWPNLHMAAVLIVFRTVASEQSTTAANFFMQIGLINDQTTTLYTVILCASIAGGLFCALLMTTRHVDLAHILALILIGTGAFMDSNSTALTRPEQMYLSQAMVAAGAAMFLPPAMAAGLKTVFAKGMPYIVNFLVIFLFTQSIGGSMASAALGTFVTLREKFHSSVLVEKIVMSDPLVAQRVSQLAGSYGKVMTDKSLLNAEGLTLLGQQVSREAYVMAYNDTFLMIAIVSAVSLFFLLAHLGWRSVAARWKTPDGVTVAAQS</sequence>
<feature type="transmembrane region" description="Helical" evidence="7">
    <location>
        <begin position="273"/>
        <end position="293"/>
    </location>
</feature>
<dbReference type="PROSITE" id="PS50850">
    <property type="entry name" value="MFS"/>
    <property type="match status" value="1"/>
</dbReference>
<feature type="transmembrane region" description="Helical" evidence="7">
    <location>
        <begin position="89"/>
        <end position="107"/>
    </location>
</feature>
<dbReference type="InterPro" id="IPR020846">
    <property type="entry name" value="MFS_dom"/>
</dbReference>
<evidence type="ECO:0000259" key="8">
    <source>
        <dbReference type="PROSITE" id="PS50850"/>
    </source>
</evidence>
<dbReference type="EMBL" id="JAUSVF010000001">
    <property type="protein sequence ID" value="MDQ0319755.1"/>
    <property type="molecule type" value="Genomic_DNA"/>
</dbReference>
<evidence type="ECO:0000256" key="3">
    <source>
        <dbReference type="ARBA" id="ARBA00022692"/>
    </source>
</evidence>
<keyword evidence="10" id="KW-1185">Reference proteome</keyword>
<dbReference type="Proteomes" id="UP001230207">
    <property type="component" value="Unassembled WGS sequence"/>
</dbReference>
<dbReference type="Pfam" id="PF07690">
    <property type="entry name" value="MFS_1"/>
    <property type="match status" value="1"/>
</dbReference>
<keyword evidence="3 7" id="KW-0812">Transmembrane</keyword>
<feature type="transmembrane region" description="Helical" evidence="7">
    <location>
        <begin position="374"/>
        <end position="391"/>
    </location>
</feature>